<sequence>MTRSAESVSPAVSALSWPWALGIDALLVVVFAAIGRASHEHSVDVLGVLDTAWPFLVGLAAGWAILRAWRNPTAPLRIGAPLGAIVVVGGMLLRVVSGAGTAVAFIIVATITLLVFLVGWRGIAALVLRIRRRP</sequence>
<feature type="transmembrane region" description="Helical" evidence="1">
    <location>
        <begin position="46"/>
        <end position="66"/>
    </location>
</feature>
<keyword evidence="1" id="KW-0472">Membrane</keyword>
<proteinExistence type="predicted"/>
<dbReference type="Pfam" id="PF11255">
    <property type="entry name" value="DUF3054"/>
    <property type="match status" value="1"/>
</dbReference>
<accession>A0ABP8PPT6</accession>
<organism evidence="2 3">
    <name type="scientific">Microbacterium panaciterrae</name>
    <dbReference type="NCBI Taxonomy" id="985759"/>
    <lineage>
        <taxon>Bacteria</taxon>
        <taxon>Bacillati</taxon>
        <taxon>Actinomycetota</taxon>
        <taxon>Actinomycetes</taxon>
        <taxon>Micrococcales</taxon>
        <taxon>Microbacteriaceae</taxon>
        <taxon>Microbacterium</taxon>
    </lineage>
</organism>
<evidence type="ECO:0000313" key="3">
    <source>
        <dbReference type="Proteomes" id="UP001500731"/>
    </source>
</evidence>
<reference evidence="3" key="1">
    <citation type="journal article" date="2019" name="Int. J. Syst. Evol. Microbiol.">
        <title>The Global Catalogue of Microorganisms (GCM) 10K type strain sequencing project: providing services to taxonomists for standard genome sequencing and annotation.</title>
        <authorList>
            <consortium name="The Broad Institute Genomics Platform"/>
            <consortium name="The Broad Institute Genome Sequencing Center for Infectious Disease"/>
            <person name="Wu L."/>
            <person name="Ma J."/>
        </authorList>
    </citation>
    <scope>NUCLEOTIDE SEQUENCE [LARGE SCALE GENOMIC DNA]</scope>
    <source>
        <strain evidence="3">JCM 17839</strain>
    </source>
</reference>
<dbReference type="Proteomes" id="UP001500731">
    <property type="component" value="Unassembled WGS sequence"/>
</dbReference>
<feature type="transmembrane region" description="Helical" evidence="1">
    <location>
        <begin position="78"/>
        <end position="96"/>
    </location>
</feature>
<dbReference type="InterPro" id="IPR021414">
    <property type="entry name" value="DUF3054"/>
</dbReference>
<keyword evidence="1" id="KW-1133">Transmembrane helix</keyword>
<feature type="transmembrane region" description="Helical" evidence="1">
    <location>
        <begin position="102"/>
        <end position="128"/>
    </location>
</feature>
<dbReference type="EMBL" id="BAABGP010000024">
    <property type="protein sequence ID" value="GAA4490837.1"/>
    <property type="molecule type" value="Genomic_DNA"/>
</dbReference>
<gene>
    <name evidence="2" type="ORF">GCM10023171_33720</name>
</gene>
<protein>
    <submittedName>
        <fullName evidence="2">DUF3054 domain-containing protein</fullName>
    </submittedName>
</protein>
<keyword evidence="3" id="KW-1185">Reference proteome</keyword>
<comment type="caution">
    <text evidence="2">The sequence shown here is derived from an EMBL/GenBank/DDBJ whole genome shotgun (WGS) entry which is preliminary data.</text>
</comment>
<evidence type="ECO:0000313" key="2">
    <source>
        <dbReference type="EMBL" id="GAA4490837.1"/>
    </source>
</evidence>
<feature type="transmembrane region" description="Helical" evidence="1">
    <location>
        <begin position="12"/>
        <end position="34"/>
    </location>
</feature>
<dbReference type="RefSeq" id="WP_345188605.1">
    <property type="nucleotide sequence ID" value="NZ_BAABGP010000024.1"/>
</dbReference>
<evidence type="ECO:0000256" key="1">
    <source>
        <dbReference type="SAM" id="Phobius"/>
    </source>
</evidence>
<keyword evidence="1" id="KW-0812">Transmembrane</keyword>
<name>A0ABP8PPT6_9MICO</name>